<gene>
    <name evidence="2" type="ORF">EZS28_015291</name>
</gene>
<proteinExistence type="predicted"/>
<name>A0A5J4W2H3_9EUKA</name>
<organism evidence="2 3">
    <name type="scientific">Streblomastix strix</name>
    <dbReference type="NCBI Taxonomy" id="222440"/>
    <lineage>
        <taxon>Eukaryota</taxon>
        <taxon>Metamonada</taxon>
        <taxon>Preaxostyla</taxon>
        <taxon>Oxymonadida</taxon>
        <taxon>Streblomastigidae</taxon>
        <taxon>Streblomastix</taxon>
    </lineage>
</organism>
<comment type="caution">
    <text evidence="2">The sequence shown here is derived from an EMBL/GenBank/DDBJ whole genome shotgun (WGS) entry which is preliminary data.</text>
</comment>
<protein>
    <submittedName>
        <fullName evidence="2">Uncharacterized protein</fullName>
    </submittedName>
</protein>
<sequence>MTQTPVQDTCSTAPLISTSRINTSIEQTDTNAECANSQQEIVPKQKKLRRRTFQKEEQIELFAGALVSVILPVIIFVQLSIGEQSSVLVQIFETQTSTIPNGYASCWGPMATEQKVAPEDYTVEIIVSISVAVIYAWLLIAVVVLLGVIGGTTLLNLLKHYKIHLDYFTYAYTVLNFAAIGFD</sequence>
<dbReference type="Proteomes" id="UP000324800">
    <property type="component" value="Unassembled WGS sequence"/>
</dbReference>
<evidence type="ECO:0000313" key="2">
    <source>
        <dbReference type="EMBL" id="KAA6389184.1"/>
    </source>
</evidence>
<keyword evidence="1" id="KW-1133">Transmembrane helix</keyword>
<accession>A0A5J4W2H3</accession>
<dbReference type="EMBL" id="SNRW01003685">
    <property type="protein sequence ID" value="KAA6389184.1"/>
    <property type="molecule type" value="Genomic_DNA"/>
</dbReference>
<keyword evidence="1" id="KW-0812">Transmembrane</keyword>
<feature type="transmembrane region" description="Helical" evidence="1">
    <location>
        <begin position="125"/>
        <end position="158"/>
    </location>
</feature>
<reference evidence="2 3" key="1">
    <citation type="submission" date="2019-03" db="EMBL/GenBank/DDBJ databases">
        <title>Single cell metagenomics reveals metabolic interactions within the superorganism composed of flagellate Streblomastix strix and complex community of Bacteroidetes bacteria on its surface.</title>
        <authorList>
            <person name="Treitli S.C."/>
            <person name="Kolisko M."/>
            <person name="Husnik F."/>
            <person name="Keeling P."/>
            <person name="Hampl V."/>
        </authorList>
    </citation>
    <scope>NUCLEOTIDE SEQUENCE [LARGE SCALE GENOMIC DNA]</scope>
    <source>
        <strain evidence="2">ST1C</strain>
    </source>
</reference>
<evidence type="ECO:0000256" key="1">
    <source>
        <dbReference type="SAM" id="Phobius"/>
    </source>
</evidence>
<evidence type="ECO:0000313" key="3">
    <source>
        <dbReference type="Proteomes" id="UP000324800"/>
    </source>
</evidence>
<dbReference type="AlphaFoldDB" id="A0A5J4W2H3"/>
<feature type="transmembrane region" description="Helical" evidence="1">
    <location>
        <begin position="59"/>
        <end position="81"/>
    </location>
</feature>
<keyword evidence="1" id="KW-0472">Membrane</keyword>